<sequence length="408" mass="47307">MNQAIPISILNISGQQSSVSINEDSNTINDSEVIEEVLKYIGKAGYRKIKDILLFILPGLINQNVLNPNDLTIHLRLLGDGRNVGKKVKHVIITCVILNDIMNIQKSNYYHTIILYSGIEKYEILQEVMIPMINELNDLVINGLKDSTGKIWKIKPYFSSDWKFLSIILGFNTSNANYFCPWCLCTKKDIGNKNKVYTIEKNMNQLDPAFFNHHSSEKPPPGHIKPLLLKIIPLDYYIADKLHIMLRIWDRLWLLVLQELKVQNRFNDSIRAVIITEMCRISVTFQFWQEQETQSWAHTSLMGGDKEAVLKSFDFRVIFNKKRALLINPKQWLDLFLTPSQGEPNTITFKMGLYRPRDKTMKDGGKGAERKSAIFEILHYENRSLYFTQKDTADKYPKPQRIHIKNTN</sequence>
<name>A0A8H3QFD1_9GLOM</name>
<protein>
    <submittedName>
        <fullName evidence="1">Uncharacterized protein</fullName>
    </submittedName>
</protein>
<comment type="caution">
    <text evidence="1">The sequence shown here is derived from an EMBL/GenBank/DDBJ whole genome shotgun (WGS) entry which is preliminary data.</text>
</comment>
<evidence type="ECO:0000313" key="2">
    <source>
        <dbReference type="Proteomes" id="UP000615446"/>
    </source>
</evidence>
<proteinExistence type="predicted"/>
<organism evidence="1 2">
    <name type="scientific">Rhizophagus clarus</name>
    <dbReference type="NCBI Taxonomy" id="94130"/>
    <lineage>
        <taxon>Eukaryota</taxon>
        <taxon>Fungi</taxon>
        <taxon>Fungi incertae sedis</taxon>
        <taxon>Mucoromycota</taxon>
        <taxon>Glomeromycotina</taxon>
        <taxon>Glomeromycetes</taxon>
        <taxon>Glomerales</taxon>
        <taxon>Glomeraceae</taxon>
        <taxon>Rhizophagus</taxon>
    </lineage>
</organism>
<dbReference type="AlphaFoldDB" id="A0A8H3QFD1"/>
<dbReference type="Proteomes" id="UP000615446">
    <property type="component" value="Unassembled WGS sequence"/>
</dbReference>
<dbReference type="PANTHER" id="PTHR31424">
    <property type="entry name" value="PROTEIN CBG23806"/>
    <property type="match status" value="1"/>
</dbReference>
<dbReference type="EMBL" id="BLAL01000040">
    <property type="protein sequence ID" value="GES78785.1"/>
    <property type="molecule type" value="Genomic_DNA"/>
</dbReference>
<accession>A0A8H3QFD1</accession>
<dbReference type="PANTHER" id="PTHR31424:SF5">
    <property type="entry name" value="APPLE DOMAIN-CONTAINING PROTEIN"/>
    <property type="match status" value="1"/>
</dbReference>
<reference evidence="1" key="1">
    <citation type="submission" date="2019-10" db="EMBL/GenBank/DDBJ databases">
        <title>Conservation and host-specific expression of non-tandemly repeated heterogenous ribosome RNA gene in arbuscular mycorrhizal fungi.</title>
        <authorList>
            <person name="Maeda T."/>
            <person name="Kobayashi Y."/>
            <person name="Nakagawa T."/>
            <person name="Ezawa T."/>
            <person name="Yamaguchi K."/>
            <person name="Bino T."/>
            <person name="Nishimoto Y."/>
            <person name="Shigenobu S."/>
            <person name="Kawaguchi M."/>
        </authorList>
    </citation>
    <scope>NUCLEOTIDE SEQUENCE</scope>
    <source>
        <strain evidence="1">HR1</strain>
    </source>
</reference>
<dbReference type="OrthoDB" id="2399900at2759"/>
<evidence type="ECO:0000313" key="1">
    <source>
        <dbReference type="EMBL" id="GES78785.1"/>
    </source>
</evidence>
<gene>
    <name evidence="1" type="ORF">RCL2_000609200</name>
</gene>